<dbReference type="RefSeq" id="WP_190297364.1">
    <property type="nucleotide sequence ID" value="NZ_CP061172.1"/>
</dbReference>
<feature type="transmembrane region" description="Helical" evidence="1">
    <location>
        <begin position="88"/>
        <end position="108"/>
    </location>
</feature>
<accession>A0A7H0Y307</accession>
<keyword evidence="1" id="KW-0472">Membrane</keyword>
<evidence type="ECO:0000313" key="2">
    <source>
        <dbReference type="EMBL" id="QNR65465.1"/>
    </source>
</evidence>
<feature type="transmembrane region" description="Helical" evidence="1">
    <location>
        <begin position="6"/>
        <end position="25"/>
    </location>
</feature>
<protein>
    <submittedName>
        <fullName evidence="2">Uncharacterized protein</fullName>
    </submittedName>
</protein>
<keyword evidence="1" id="KW-0812">Transmembrane</keyword>
<feature type="transmembrane region" description="Helical" evidence="1">
    <location>
        <begin position="160"/>
        <end position="179"/>
    </location>
</feature>
<proteinExistence type="predicted"/>
<evidence type="ECO:0000313" key="3">
    <source>
        <dbReference type="Proteomes" id="UP000516384"/>
    </source>
</evidence>
<organism evidence="2 3">
    <name type="scientific">Paenibacillus peoriae</name>
    <dbReference type="NCBI Taxonomy" id="59893"/>
    <lineage>
        <taxon>Bacteria</taxon>
        <taxon>Bacillati</taxon>
        <taxon>Bacillota</taxon>
        <taxon>Bacilli</taxon>
        <taxon>Bacillales</taxon>
        <taxon>Paenibacillaceae</taxon>
        <taxon>Paenibacillus</taxon>
    </lineage>
</organism>
<dbReference type="Proteomes" id="UP000516384">
    <property type="component" value="Chromosome"/>
</dbReference>
<reference evidence="2 3" key="1">
    <citation type="submission" date="2020-09" db="EMBL/GenBank/DDBJ databases">
        <title>Characterization of Paenibacillus peoriae strain ZF390 with broad-spectrum antimicrobial activity as a potential biocontrol agent.</title>
        <authorList>
            <person name="Li L."/>
            <person name="Zhao Y."/>
            <person name="Li B."/>
            <person name="Xie X."/>
        </authorList>
    </citation>
    <scope>NUCLEOTIDE SEQUENCE [LARGE SCALE GENOMIC DNA]</scope>
    <source>
        <strain evidence="2 3">ZF390</strain>
    </source>
</reference>
<evidence type="ECO:0000256" key="1">
    <source>
        <dbReference type="SAM" id="Phobius"/>
    </source>
</evidence>
<name>A0A7H0Y307_9BACL</name>
<dbReference type="AlphaFoldDB" id="A0A7H0Y307"/>
<feature type="transmembrane region" description="Helical" evidence="1">
    <location>
        <begin position="185"/>
        <end position="204"/>
    </location>
</feature>
<keyword evidence="1" id="KW-1133">Transmembrane helix</keyword>
<gene>
    <name evidence="2" type="ORF">IAQ67_16375</name>
</gene>
<feature type="transmembrane region" description="Helical" evidence="1">
    <location>
        <begin position="120"/>
        <end position="139"/>
    </location>
</feature>
<feature type="transmembrane region" description="Helical" evidence="1">
    <location>
        <begin position="59"/>
        <end position="76"/>
    </location>
</feature>
<sequence>MEMVKYILFSMLDGIAIFTFGFGMYQVKLRDYWIQFIIASLCISVGTCLYKNYGLPTNIAPVVNILFMILFLIVLFRISLLSSLRISGIAFLSQLIIQGLVAVILMFIMKRPFDFIANTYGEMVQLVGDILMVIISLYLRKRALWFTTLPYQYSIKFRLNISNTLLFIASIFGISVMSVSIFRNIIWSLLFWVICFVFLIVIEYRKEIRNEID</sequence>
<feature type="transmembrane region" description="Helical" evidence="1">
    <location>
        <begin position="32"/>
        <end position="53"/>
    </location>
</feature>
<dbReference type="EMBL" id="CP061172">
    <property type="protein sequence ID" value="QNR65465.1"/>
    <property type="molecule type" value="Genomic_DNA"/>
</dbReference>